<proteinExistence type="predicted"/>
<keyword evidence="1" id="KW-0732">Signal</keyword>
<dbReference type="EMBL" id="JAQIZT010000007">
    <property type="protein sequence ID" value="KAJ6991628.1"/>
    <property type="molecule type" value="Genomic_DNA"/>
</dbReference>
<name>A0AAD6QJP7_9ROSI</name>
<protein>
    <submittedName>
        <fullName evidence="2">Uncharacterized protein</fullName>
    </submittedName>
</protein>
<evidence type="ECO:0000313" key="3">
    <source>
        <dbReference type="Proteomes" id="UP001164929"/>
    </source>
</evidence>
<dbReference type="Proteomes" id="UP001164929">
    <property type="component" value="Chromosome 7"/>
</dbReference>
<keyword evidence="3" id="KW-1185">Reference proteome</keyword>
<sequence length="228" mass="25906">MDRCCLSVFLLVLDLTRSNVDGLKSDNLCRQCSKRDTNKCPASEAYPRMTAFDDTLIAGALQSDYVDANDRGVYSVPDINGGTSSKYNAYLAGNLLLVQPNTRLFNVTMEHRFRNYMDRCSGGQSYLTVDKKGKVSLRSLKALQSLGEADWKSINPPKRLNQREFRFWVNRSTGKCLTVFEEKTDKRTVGVSECKLDGSNTYQLFAFRFHYHKAFCSCGVHNEWCPED</sequence>
<dbReference type="AlphaFoldDB" id="A0AAD6QJP7"/>
<comment type="caution">
    <text evidence="2">The sequence shown here is derived from an EMBL/GenBank/DDBJ whole genome shotgun (WGS) entry which is preliminary data.</text>
</comment>
<evidence type="ECO:0000256" key="1">
    <source>
        <dbReference type="SAM" id="SignalP"/>
    </source>
</evidence>
<organism evidence="2 3">
    <name type="scientific">Populus alba x Populus x berolinensis</name>
    <dbReference type="NCBI Taxonomy" id="444605"/>
    <lineage>
        <taxon>Eukaryota</taxon>
        <taxon>Viridiplantae</taxon>
        <taxon>Streptophyta</taxon>
        <taxon>Embryophyta</taxon>
        <taxon>Tracheophyta</taxon>
        <taxon>Spermatophyta</taxon>
        <taxon>Magnoliopsida</taxon>
        <taxon>eudicotyledons</taxon>
        <taxon>Gunneridae</taxon>
        <taxon>Pentapetalae</taxon>
        <taxon>rosids</taxon>
        <taxon>fabids</taxon>
        <taxon>Malpighiales</taxon>
        <taxon>Salicaceae</taxon>
        <taxon>Saliceae</taxon>
        <taxon>Populus</taxon>
    </lineage>
</organism>
<feature type="signal peptide" evidence="1">
    <location>
        <begin position="1"/>
        <end position="22"/>
    </location>
</feature>
<evidence type="ECO:0000313" key="2">
    <source>
        <dbReference type="EMBL" id="KAJ6991628.1"/>
    </source>
</evidence>
<gene>
    <name evidence="2" type="ORF">NC653_019719</name>
</gene>
<feature type="chain" id="PRO_5042100379" evidence="1">
    <location>
        <begin position="23"/>
        <end position="228"/>
    </location>
</feature>
<reference evidence="2" key="1">
    <citation type="journal article" date="2023" name="Mol. Ecol. Resour.">
        <title>Chromosome-level genome assembly of a triploid poplar Populus alba 'Berolinensis'.</title>
        <authorList>
            <person name="Chen S."/>
            <person name="Yu Y."/>
            <person name="Wang X."/>
            <person name="Wang S."/>
            <person name="Zhang T."/>
            <person name="Zhou Y."/>
            <person name="He R."/>
            <person name="Meng N."/>
            <person name="Wang Y."/>
            <person name="Liu W."/>
            <person name="Liu Z."/>
            <person name="Liu J."/>
            <person name="Guo Q."/>
            <person name="Huang H."/>
            <person name="Sederoff R.R."/>
            <person name="Wang G."/>
            <person name="Qu G."/>
            <person name="Chen S."/>
        </authorList>
    </citation>
    <scope>NUCLEOTIDE SEQUENCE</scope>
    <source>
        <strain evidence="2">SC-2020</strain>
    </source>
</reference>
<accession>A0AAD6QJP7</accession>